<sequence length="249" mass="28900">MNYDKLSEEELLNLINMSNLPNHIAIIMDGNGRWAKKRFMPRNFGHQEGMERVIEIVETASQLGIKYLTLYAFSTENWKRPKNEIDGLMKILVLYIKRELDKLCKNNVKLNILGDISALPELARKEVKKAIKNTEDNSGMALNIALNYGSRDEIILAVKGIIKDIEMGNINIEDLNPGIFSNYLYTKNQPDPDLLIRPSGELRLSNFMLYQVAYTEFWFSDVLWPDFKTRKLYEAIIDYQNRDRRFGGI</sequence>
<feature type="binding site" evidence="2">
    <location>
        <position position="29"/>
    </location>
    <ligand>
        <name>Mg(2+)</name>
        <dbReference type="ChEBI" id="CHEBI:18420"/>
    </ligand>
</feature>
<feature type="active site" evidence="2">
    <location>
        <position position="29"/>
    </location>
</feature>
<feature type="binding site" evidence="2">
    <location>
        <begin position="203"/>
        <end position="205"/>
    </location>
    <ligand>
        <name>substrate</name>
    </ligand>
</feature>
<name>A0A926IHC0_9FIRM</name>
<evidence type="ECO:0000313" key="4">
    <source>
        <dbReference type="Proteomes" id="UP000601522"/>
    </source>
</evidence>
<dbReference type="Proteomes" id="UP000601522">
    <property type="component" value="Unassembled WGS sequence"/>
</dbReference>
<reference evidence="3 4" key="1">
    <citation type="submission" date="2020-08" db="EMBL/GenBank/DDBJ databases">
        <title>Genome public.</title>
        <authorList>
            <person name="Liu C."/>
            <person name="Sun Q."/>
        </authorList>
    </citation>
    <scope>NUCLEOTIDE SEQUENCE [LARGE SCALE GENOMIC DNA]</scope>
    <source>
        <strain evidence="3 4">NSJ-26</strain>
    </source>
</reference>
<feature type="binding site" evidence="2">
    <location>
        <position position="197"/>
    </location>
    <ligand>
        <name>substrate</name>
    </ligand>
</feature>
<dbReference type="GO" id="GO:0008834">
    <property type="term" value="F:ditrans,polycis-undecaprenyl-diphosphate synthase [(2E,6E)-farnesyl-diphosphate specific] activity"/>
    <property type="evidence" value="ECO:0007669"/>
    <property type="project" value="TreeGrafter"/>
</dbReference>
<dbReference type="SUPFAM" id="SSF64005">
    <property type="entry name" value="Undecaprenyl diphosphate synthase"/>
    <property type="match status" value="1"/>
</dbReference>
<comment type="caution">
    <text evidence="3">The sequence shown here is derived from an EMBL/GenBank/DDBJ whole genome shotgun (WGS) entry which is preliminary data.</text>
</comment>
<evidence type="ECO:0000256" key="2">
    <source>
        <dbReference type="HAMAP-Rule" id="MF_01139"/>
    </source>
</evidence>
<proteinExistence type="inferred from homology"/>
<organism evidence="3 4">
    <name type="scientific">Wansuia hejianensis</name>
    <dbReference type="NCBI Taxonomy" id="2763667"/>
    <lineage>
        <taxon>Bacteria</taxon>
        <taxon>Bacillati</taxon>
        <taxon>Bacillota</taxon>
        <taxon>Clostridia</taxon>
        <taxon>Lachnospirales</taxon>
        <taxon>Lachnospiraceae</taxon>
        <taxon>Wansuia</taxon>
    </lineage>
</organism>
<dbReference type="EC" id="2.5.1.-" evidence="2"/>
<keyword evidence="4" id="KW-1185">Reference proteome</keyword>
<feature type="active site" description="Proton acceptor" evidence="2">
    <location>
        <position position="77"/>
    </location>
</feature>
<keyword evidence="1 2" id="KW-0808">Transferase</keyword>
<dbReference type="InterPro" id="IPR001441">
    <property type="entry name" value="UPP_synth-like"/>
</dbReference>
<dbReference type="InterPro" id="IPR036424">
    <property type="entry name" value="UPP_synth-like_sf"/>
</dbReference>
<accession>A0A926IHC0</accession>
<dbReference type="CDD" id="cd00475">
    <property type="entry name" value="Cis_IPPS"/>
    <property type="match status" value="1"/>
</dbReference>
<feature type="binding site" evidence="2">
    <location>
        <position position="78"/>
    </location>
    <ligand>
        <name>substrate</name>
    </ligand>
</feature>
<evidence type="ECO:0000313" key="3">
    <source>
        <dbReference type="EMBL" id="MBC8590502.1"/>
    </source>
</evidence>
<dbReference type="Pfam" id="PF01255">
    <property type="entry name" value="Prenyltransf"/>
    <property type="match status" value="1"/>
</dbReference>
<dbReference type="GO" id="GO:0016094">
    <property type="term" value="P:polyprenol biosynthetic process"/>
    <property type="evidence" value="ECO:0007669"/>
    <property type="project" value="TreeGrafter"/>
</dbReference>
<dbReference type="HAMAP" id="MF_01139">
    <property type="entry name" value="ISPT"/>
    <property type="match status" value="1"/>
</dbReference>
<keyword evidence="2" id="KW-0460">Magnesium</keyword>
<protein>
    <recommendedName>
        <fullName evidence="2">Isoprenyl transferase</fullName>
        <ecNumber evidence="2">2.5.1.-</ecNumber>
    </recommendedName>
</protein>
<dbReference type="PANTHER" id="PTHR10291">
    <property type="entry name" value="DEHYDRODOLICHYL DIPHOSPHATE SYNTHASE FAMILY MEMBER"/>
    <property type="match status" value="1"/>
</dbReference>
<feature type="binding site" evidence="2">
    <location>
        <position position="34"/>
    </location>
    <ligand>
        <name>substrate</name>
    </ligand>
</feature>
<gene>
    <name evidence="3" type="ORF">H8689_05085</name>
</gene>
<feature type="binding site" evidence="2">
    <location>
        <position position="42"/>
    </location>
    <ligand>
        <name>substrate</name>
    </ligand>
</feature>
<dbReference type="NCBIfam" id="NF011405">
    <property type="entry name" value="PRK14830.1"/>
    <property type="match status" value="1"/>
</dbReference>
<dbReference type="RefSeq" id="WP_249323342.1">
    <property type="nucleotide sequence ID" value="NZ_JACRTK010000002.1"/>
</dbReference>
<dbReference type="AlphaFoldDB" id="A0A926IHC0"/>
<dbReference type="Gene3D" id="3.40.1180.10">
    <property type="entry name" value="Decaprenyl diphosphate synthase-like"/>
    <property type="match status" value="1"/>
</dbReference>
<dbReference type="InterPro" id="IPR018520">
    <property type="entry name" value="UPP_synth-like_CS"/>
</dbReference>
<dbReference type="PROSITE" id="PS01066">
    <property type="entry name" value="UPP_SYNTHASE"/>
    <property type="match status" value="1"/>
</dbReference>
<feature type="binding site" evidence="2">
    <location>
        <position position="46"/>
    </location>
    <ligand>
        <name>substrate</name>
    </ligand>
</feature>
<feature type="binding site" evidence="2">
    <location>
        <begin position="74"/>
        <end position="76"/>
    </location>
    <ligand>
        <name>substrate</name>
    </ligand>
</feature>
<keyword evidence="2" id="KW-0479">Metal-binding</keyword>
<dbReference type="EMBL" id="JACRTK010000002">
    <property type="protein sequence ID" value="MBC8590502.1"/>
    <property type="molecule type" value="Genomic_DNA"/>
</dbReference>
<feature type="binding site" evidence="2">
    <location>
        <position position="80"/>
    </location>
    <ligand>
        <name>substrate</name>
    </ligand>
</feature>
<feature type="binding site" evidence="2">
    <location>
        <begin position="30"/>
        <end position="33"/>
    </location>
    <ligand>
        <name>substrate</name>
    </ligand>
</feature>
<dbReference type="GO" id="GO:0030145">
    <property type="term" value="F:manganese ion binding"/>
    <property type="evidence" value="ECO:0007669"/>
    <property type="project" value="TreeGrafter"/>
</dbReference>
<dbReference type="GO" id="GO:0005829">
    <property type="term" value="C:cytosol"/>
    <property type="evidence" value="ECO:0007669"/>
    <property type="project" value="TreeGrafter"/>
</dbReference>
<feature type="binding site" evidence="2">
    <location>
        <position position="216"/>
    </location>
    <ligand>
        <name>Mg(2+)</name>
        <dbReference type="ChEBI" id="CHEBI:18420"/>
    </ligand>
</feature>
<comment type="function">
    <text evidence="2">Catalyzes the condensation of isopentenyl diphosphate (IPP) with allylic pyrophosphates generating different type of terpenoids.</text>
</comment>
<dbReference type="PANTHER" id="PTHR10291:SF0">
    <property type="entry name" value="DEHYDRODOLICHYL DIPHOSPHATE SYNTHASE 2"/>
    <property type="match status" value="1"/>
</dbReference>
<comment type="subunit">
    <text evidence="2">Homodimer.</text>
</comment>
<dbReference type="GO" id="GO:0000287">
    <property type="term" value="F:magnesium ion binding"/>
    <property type="evidence" value="ECO:0007669"/>
    <property type="project" value="UniProtKB-UniRule"/>
</dbReference>
<comment type="similarity">
    <text evidence="2">Belongs to the UPP synthase family.</text>
</comment>
<comment type="cofactor">
    <cofactor evidence="2">
        <name>Mg(2+)</name>
        <dbReference type="ChEBI" id="CHEBI:18420"/>
    </cofactor>
    <text evidence="2">Binds 2 magnesium ions per subunit.</text>
</comment>
<evidence type="ECO:0000256" key="1">
    <source>
        <dbReference type="ARBA" id="ARBA00022679"/>
    </source>
</evidence>
<dbReference type="FunFam" id="3.40.1180.10:FF:000001">
    <property type="entry name" value="(2E,6E)-farnesyl-diphosphate-specific ditrans,polycis-undecaprenyl-diphosphate synthase"/>
    <property type="match status" value="1"/>
</dbReference>
<dbReference type="NCBIfam" id="TIGR00055">
    <property type="entry name" value="uppS"/>
    <property type="match status" value="1"/>
</dbReference>